<gene>
    <name evidence="1" type="ORF">G4V63_13830</name>
</gene>
<organism evidence="1 2">
    <name type="scientific">Candidatus Afipia apatlaquensis</name>
    <dbReference type="NCBI Taxonomy" id="2712852"/>
    <lineage>
        <taxon>Bacteria</taxon>
        <taxon>Pseudomonadati</taxon>
        <taxon>Pseudomonadota</taxon>
        <taxon>Alphaproteobacteria</taxon>
        <taxon>Hyphomicrobiales</taxon>
        <taxon>Nitrobacteraceae</taxon>
        <taxon>Afipia</taxon>
    </lineage>
</organism>
<dbReference type="Gene3D" id="3.90.180.10">
    <property type="entry name" value="Medium-chain alcohol dehydrogenases, catalytic domain"/>
    <property type="match status" value="1"/>
</dbReference>
<reference evidence="1" key="1">
    <citation type="submission" date="2020-02" db="EMBL/GenBank/DDBJ databases">
        <title>Draft genome sequence of Candidatus Afipia apatlaquensis IBT-C3, a potential strain for decolorization of textile dyes.</title>
        <authorList>
            <person name="Sanchez-Reyes A."/>
            <person name="Breton-Deval L."/>
            <person name="Mangelson H."/>
            <person name="Sanchez-Flores A."/>
        </authorList>
    </citation>
    <scope>NUCLEOTIDE SEQUENCE [LARGE SCALE GENOMIC DNA]</scope>
    <source>
        <strain evidence="1">IBT-C3</strain>
    </source>
</reference>
<dbReference type="AlphaFoldDB" id="A0A7C9VHV7"/>
<dbReference type="InterPro" id="IPR036291">
    <property type="entry name" value="NAD(P)-bd_dom_sf"/>
</dbReference>
<feature type="non-terminal residue" evidence="1">
    <location>
        <position position="1"/>
    </location>
</feature>
<keyword evidence="2" id="KW-1185">Reference proteome</keyword>
<evidence type="ECO:0000313" key="1">
    <source>
        <dbReference type="EMBL" id="NGX96249.1"/>
    </source>
</evidence>
<dbReference type="EMBL" id="JAAMRR010000729">
    <property type="protein sequence ID" value="NGX96249.1"/>
    <property type="molecule type" value="Genomic_DNA"/>
</dbReference>
<sequence>VMVGLFGGGAPWALPLIPIKAITIQGSYVGNLRETQELIDLVREKKIAPIPVTRMPLTKADAALNDLKKGKLVGRAVLVP</sequence>
<dbReference type="Gene3D" id="3.40.50.720">
    <property type="entry name" value="NAD(P)-binding Rossmann-like Domain"/>
    <property type="match status" value="1"/>
</dbReference>
<evidence type="ECO:0000313" key="2">
    <source>
        <dbReference type="Proteomes" id="UP000480266"/>
    </source>
</evidence>
<dbReference type="Proteomes" id="UP000480266">
    <property type="component" value="Unassembled WGS sequence"/>
</dbReference>
<protein>
    <submittedName>
        <fullName evidence="1">Alcohol dehydrogenase</fullName>
    </submittedName>
</protein>
<accession>A0A7C9VHV7</accession>
<name>A0A7C9VHV7_9BRAD</name>
<dbReference type="SUPFAM" id="SSF51735">
    <property type="entry name" value="NAD(P)-binding Rossmann-fold domains"/>
    <property type="match status" value="1"/>
</dbReference>
<comment type="caution">
    <text evidence="1">The sequence shown here is derived from an EMBL/GenBank/DDBJ whole genome shotgun (WGS) entry which is preliminary data.</text>
</comment>
<proteinExistence type="predicted"/>